<dbReference type="PANTHER" id="PTHR42870:SF1">
    <property type="entry name" value="NON-SPECIFIC LIPID-TRANSFER PROTEIN-LIKE 2"/>
    <property type="match status" value="1"/>
</dbReference>
<evidence type="ECO:0000259" key="1">
    <source>
        <dbReference type="Pfam" id="PF22691"/>
    </source>
</evidence>
<dbReference type="Proteomes" id="UP000021210">
    <property type="component" value="Unassembled WGS sequence"/>
</dbReference>
<dbReference type="PANTHER" id="PTHR42870">
    <property type="entry name" value="ACETYL-COA C-ACETYLTRANSFERASE"/>
    <property type="match status" value="1"/>
</dbReference>
<dbReference type="Gene3D" id="3.40.47.10">
    <property type="match status" value="1"/>
</dbReference>
<accession>A0A829QCA7</accession>
<comment type="caution">
    <text evidence="2">The sequence shown here is derived from an EMBL/GenBank/DDBJ whole genome shotgun (WGS) entry which is preliminary data.</text>
</comment>
<organism evidence="2 3">
    <name type="scientific">Mycobacteroides abscessus 1948</name>
    <dbReference type="NCBI Taxonomy" id="1299323"/>
    <lineage>
        <taxon>Bacteria</taxon>
        <taxon>Bacillati</taxon>
        <taxon>Actinomycetota</taxon>
        <taxon>Actinomycetes</taxon>
        <taxon>Mycobacteriales</taxon>
        <taxon>Mycobacteriaceae</taxon>
        <taxon>Mycobacteroides</taxon>
        <taxon>Mycobacteroides abscessus</taxon>
    </lineage>
</organism>
<dbReference type="SUPFAM" id="SSF53901">
    <property type="entry name" value="Thiolase-like"/>
    <property type="match status" value="1"/>
</dbReference>
<dbReference type="Pfam" id="PF22691">
    <property type="entry name" value="Thiolase_C_1"/>
    <property type="match status" value="1"/>
</dbReference>
<dbReference type="InterPro" id="IPR055140">
    <property type="entry name" value="Thiolase_C_2"/>
</dbReference>
<sequence>MNTDGGLIRFGHTGTSSGISQILEGYWQLSGRAEGRQVFGADTAFVHSYGSMLCSHVSMVMEGAS</sequence>
<dbReference type="AlphaFoldDB" id="A0A829QCA7"/>
<dbReference type="InterPro" id="IPR016039">
    <property type="entry name" value="Thiolase-like"/>
</dbReference>
<dbReference type="EMBL" id="JAOH01000002">
    <property type="protein sequence ID" value="EUA60578.1"/>
    <property type="molecule type" value="Genomic_DNA"/>
</dbReference>
<protein>
    <submittedName>
        <fullName evidence="2">Putative thiolase domain protein</fullName>
    </submittedName>
</protein>
<name>A0A829QCA7_9MYCO</name>
<feature type="domain" description="Thiolase C-terminal" evidence="1">
    <location>
        <begin position="1"/>
        <end position="62"/>
    </location>
</feature>
<gene>
    <name evidence="2" type="ORF">I542_0711</name>
</gene>
<evidence type="ECO:0000313" key="3">
    <source>
        <dbReference type="Proteomes" id="UP000021210"/>
    </source>
</evidence>
<proteinExistence type="predicted"/>
<reference evidence="2 3" key="1">
    <citation type="submission" date="2013-12" db="EMBL/GenBank/DDBJ databases">
        <authorList>
            <person name="Zelazny A."/>
            <person name="Olivier K."/>
            <person name="Holland S."/>
            <person name="Lenaerts A."/>
            <person name="Ordway D."/>
            <person name="DeGroote M.A."/>
            <person name="Parker T."/>
            <person name="Sizemore C."/>
            <person name="Tallon L.J."/>
            <person name="Sadzewicz L.K."/>
            <person name="Sengamalay N."/>
            <person name="Fraser C.M."/>
            <person name="Hine E."/>
            <person name="Shefchek K.A."/>
            <person name="Das S.P."/>
            <person name="Tettelin H."/>
        </authorList>
    </citation>
    <scope>NUCLEOTIDE SEQUENCE [LARGE SCALE GENOMIC DNA]</scope>
    <source>
        <strain evidence="2 3">1948</strain>
    </source>
</reference>
<evidence type="ECO:0000313" key="2">
    <source>
        <dbReference type="EMBL" id="EUA60578.1"/>
    </source>
</evidence>
<dbReference type="GO" id="GO:0016746">
    <property type="term" value="F:acyltransferase activity"/>
    <property type="evidence" value="ECO:0007669"/>
    <property type="project" value="InterPro"/>
</dbReference>